<dbReference type="RefSeq" id="XP_009166911.1">
    <property type="nucleotide sequence ID" value="XM_009168647.1"/>
</dbReference>
<keyword evidence="2" id="KW-1185">Reference proteome</keyword>
<evidence type="ECO:0000313" key="2">
    <source>
        <dbReference type="Proteomes" id="UP000054324"/>
    </source>
</evidence>
<dbReference type="GeneID" id="20327545"/>
<sequence length="196" mass="22468">LFDSPQQASPFLGPEAQSPSFRQLHVLLEPIIRQIHSFACRFGFDEILTEDMINKRSAWVLVHYAETAQWLERERTDRKVRRSNPTSASQLLLSRFGQLGSIQAFVVPSGDKAARHRKGATAERLRFFFALRCQSIQSKQVPNTLICKLIRFRKRLTWNPAESLACDVSRQLSVLRQAASCFSRYDIRDIAIHGHS</sequence>
<dbReference type="EMBL" id="KL596680">
    <property type="protein sequence ID" value="KER29330.1"/>
    <property type="molecule type" value="Genomic_DNA"/>
</dbReference>
<evidence type="ECO:0000313" key="1">
    <source>
        <dbReference type="EMBL" id="KER29330.1"/>
    </source>
</evidence>
<proteinExistence type="predicted"/>
<feature type="non-terminal residue" evidence="1">
    <location>
        <position position="1"/>
    </location>
</feature>
<dbReference type="AlphaFoldDB" id="A0A075A1A5"/>
<protein>
    <submittedName>
        <fullName evidence="1">Uncharacterized protein</fullName>
    </submittedName>
</protein>
<dbReference type="OrthoDB" id="73653at2759"/>
<dbReference type="CTD" id="20327545"/>
<gene>
    <name evidence="1" type="ORF">T265_13378</name>
</gene>
<accession>A0A075A1A5</accession>
<reference evidence="1 2" key="1">
    <citation type="submission" date="2013-11" db="EMBL/GenBank/DDBJ databases">
        <title>Opisthorchis viverrini - life in the bile duct.</title>
        <authorList>
            <person name="Young N.D."/>
            <person name="Nagarajan N."/>
            <person name="Lin S.J."/>
            <person name="Korhonen P.K."/>
            <person name="Jex A.R."/>
            <person name="Hall R.S."/>
            <person name="Safavi-Hemami H."/>
            <person name="Kaewkong W."/>
            <person name="Bertrand D."/>
            <person name="Gao S."/>
            <person name="Seet Q."/>
            <person name="Wongkham S."/>
            <person name="Teh B.T."/>
            <person name="Wongkham C."/>
            <person name="Intapan P.M."/>
            <person name="Maleewong W."/>
            <person name="Yang X."/>
            <person name="Hu M."/>
            <person name="Wang Z."/>
            <person name="Hofmann A."/>
            <person name="Sternberg P.W."/>
            <person name="Tan P."/>
            <person name="Wang J."/>
            <person name="Gasser R.B."/>
        </authorList>
    </citation>
    <scope>NUCLEOTIDE SEQUENCE [LARGE SCALE GENOMIC DNA]</scope>
</reference>
<dbReference type="Proteomes" id="UP000054324">
    <property type="component" value="Unassembled WGS sequence"/>
</dbReference>
<feature type="non-terminal residue" evidence="1">
    <location>
        <position position="196"/>
    </location>
</feature>
<dbReference type="KEGG" id="ovi:T265_13378"/>
<organism evidence="1 2">
    <name type="scientific">Opisthorchis viverrini</name>
    <name type="common">Southeast Asian liver fluke</name>
    <dbReference type="NCBI Taxonomy" id="6198"/>
    <lineage>
        <taxon>Eukaryota</taxon>
        <taxon>Metazoa</taxon>
        <taxon>Spiralia</taxon>
        <taxon>Lophotrochozoa</taxon>
        <taxon>Platyhelminthes</taxon>
        <taxon>Trematoda</taxon>
        <taxon>Digenea</taxon>
        <taxon>Opisthorchiida</taxon>
        <taxon>Opisthorchiata</taxon>
        <taxon>Opisthorchiidae</taxon>
        <taxon>Opisthorchis</taxon>
    </lineage>
</organism>
<name>A0A075A1A5_OPIVI</name>